<evidence type="ECO:0000256" key="1">
    <source>
        <dbReference type="SAM" id="SignalP"/>
    </source>
</evidence>
<keyword evidence="1" id="KW-0732">Signal</keyword>
<protein>
    <recommendedName>
        <fullName evidence="4">Autotransporter outer membrane beta-barrel domain-containing protein</fullName>
    </recommendedName>
</protein>
<feature type="signal peptide" evidence="1">
    <location>
        <begin position="1"/>
        <end position="33"/>
    </location>
</feature>
<proteinExistence type="predicted"/>
<organism evidence="2 3">
    <name type="scientific">Daeguia caeni</name>
    <dbReference type="NCBI Taxonomy" id="439612"/>
    <lineage>
        <taxon>Bacteria</taxon>
        <taxon>Pseudomonadati</taxon>
        <taxon>Pseudomonadota</taxon>
        <taxon>Alphaproteobacteria</taxon>
        <taxon>Hyphomicrobiales</taxon>
        <taxon>Brucellaceae</taxon>
        <taxon>Daeguia</taxon>
    </lineage>
</organism>
<accession>A0ABV9H6H0</accession>
<dbReference type="Proteomes" id="UP001596042">
    <property type="component" value="Unassembled WGS sequence"/>
</dbReference>
<reference evidence="3" key="1">
    <citation type="journal article" date="2019" name="Int. J. Syst. Evol. Microbiol.">
        <title>The Global Catalogue of Microorganisms (GCM) 10K type strain sequencing project: providing services to taxonomists for standard genome sequencing and annotation.</title>
        <authorList>
            <consortium name="The Broad Institute Genomics Platform"/>
            <consortium name="The Broad Institute Genome Sequencing Center for Infectious Disease"/>
            <person name="Wu L."/>
            <person name="Ma J."/>
        </authorList>
    </citation>
    <scope>NUCLEOTIDE SEQUENCE [LARGE SCALE GENOMIC DNA]</scope>
    <source>
        <strain evidence="3">CGMCC 1.15731</strain>
    </source>
</reference>
<evidence type="ECO:0008006" key="4">
    <source>
        <dbReference type="Google" id="ProtNLM"/>
    </source>
</evidence>
<comment type="caution">
    <text evidence="2">The sequence shown here is derived from an EMBL/GenBank/DDBJ whole genome shotgun (WGS) entry which is preliminary data.</text>
</comment>
<feature type="chain" id="PRO_5046674121" description="Autotransporter outer membrane beta-barrel domain-containing protein" evidence="1">
    <location>
        <begin position="34"/>
        <end position="202"/>
    </location>
</feature>
<dbReference type="InterPro" id="IPR030895">
    <property type="entry name" value="T5SS_PEPC_rpt"/>
</dbReference>
<gene>
    <name evidence="2" type="ORF">ACFO1V_09475</name>
</gene>
<evidence type="ECO:0000313" key="3">
    <source>
        <dbReference type="Proteomes" id="UP001596042"/>
    </source>
</evidence>
<sequence>MRMHTAKKATVSSLQVTVSALAIAIATATGVNAQSVTVTGTVIPTLTPNPSPTWTVPYTWYMYVGNGTAGTLAIANGGTVAAAPGYYTAIGYLGGDGLVTVDGVGSSFTNDYYIYIGYNGTGTLRITNGGNVVARTTIVGHAPVPTSGNITIDGAGSALTTTGLSVGHDGPGSVTVTGGGRLTTNGTATIGSQPGVVRRRMI</sequence>
<evidence type="ECO:0000313" key="2">
    <source>
        <dbReference type="EMBL" id="MFC4625449.1"/>
    </source>
</evidence>
<keyword evidence="3" id="KW-1185">Reference proteome</keyword>
<dbReference type="NCBIfam" id="TIGR04393">
    <property type="entry name" value="rpt_T5SS_PEPC"/>
    <property type="match status" value="2"/>
</dbReference>
<dbReference type="RefSeq" id="WP_374834748.1">
    <property type="nucleotide sequence ID" value="NZ_JBHEEZ010000090.1"/>
</dbReference>
<name>A0ABV9H6H0_9HYPH</name>
<dbReference type="EMBL" id="JBHSEL010000075">
    <property type="protein sequence ID" value="MFC4625449.1"/>
    <property type="molecule type" value="Genomic_DNA"/>
</dbReference>